<name>A0A8R1HMR9_CAEJA</name>
<dbReference type="GO" id="GO:0044183">
    <property type="term" value="F:protein folding chaperone"/>
    <property type="evidence" value="ECO:0007669"/>
    <property type="project" value="InterPro"/>
</dbReference>
<dbReference type="EnsemblMetazoa" id="CJA02754.1">
    <property type="protein sequence ID" value="CJA02754.1"/>
    <property type="gene ID" value="WBGene00121958"/>
</dbReference>
<evidence type="ECO:0000313" key="6">
    <source>
        <dbReference type="EnsemblMetazoa" id="CJA02754.1"/>
    </source>
</evidence>
<evidence type="ECO:0000313" key="7">
    <source>
        <dbReference type="Proteomes" id="UP000005237"/>
    </source>
</evidence>
<protein>
    <recommendedName>
        <fullName evidence="8">Protein Asterix</fullName>
    </recommendedName>
</protein>
<reference evidence="6" key="2">
    <citation type="submission" date="2022-06" db="UniProtKB">
        <authorList>
            <consortium name="EnsemblMetazoa"/>
        </authorList>
    </citation>
    <scope>IDENTIFICATION</scope>
    <source>
        <strain evidence="6">DF5081</strain>
    </source>
</reference>
<dbReference type="PANTHER" id="PTHR13193:SF0">
    <property type="entry name" value="PAT COMPLEX SUBUNIT ASTERIX"/>
    <property type="match status" value="1"/>
</dbReference>
<proteinExistence type="inferred from homology"/>
<evidence type="ECO:0000256" key="5">
    <source>
        <dbReference type="ARBA" id="ARBA00023136"/>
    </source>
</evidence>
<sequence>MAFQCTRNAPTRKNFGKLGCRAPARRLATSTPYTEMRQHEKRVTIDFCLKMQQNGDPRRSNRIVRYKPLDTAANQQQAVSDDPLPEYMNVLGMIFSMCGLMIRMKWCSWLALVCSCISFANTRTSDDAKQIVSSFMLSVSAVVMSYLQNPSPIIPPWVTLFQS</sequence>
<reference evidence="7" key="1">
    <citation type="submission" date="2010-08" db="EMBL/GenBank/DDBJ databases">
        <authorList>
            <consortium name="Caenorhabditis japonica Sequencing Consortium"/>
            <person name="Wilson R.K."/>
        </authorList>
    </citation>
    <scope>NUCLEOTIDE SEQUENCE [LARGE SCALE GENOMIC DNA]</scope>
    <source>
        <strain evidence="7">DF5081</strain>
    </source>
</reference>
<evidence type="ECO:0000256" key="3">
    <source>
        <dbReference type="ARBA" id="ARBA00022692"/>
    </source>
</evidence>
<organism evidence="6 7">
    <name type="scientific">Caenorhabditis japonica</name>
    <dbReference type="NCBI Taxonomy" id="281687"/>
    <lineage>
        <taxon>Eukaryota</taxon>
        <taxon>Metazoa</taxon>
        <taxon>Ecdysozoa</taxon>
        <taxon>Nematoda</taxon>
        <taxon>Chromadorea</taxon>
        <taxon>Rhabditida</taxon>
        <taxon>Rhabditina</taxon>
        <taxon>Rhabditomorpha</taxon>
        <taxon>Rhabditoidea</taxon>
        <taxon>Rhabditidae</taxon>
        <taxon>Peloderinae</taxon>
        <taxon>Caenorhabditis</taxon>
    </lineage>
</organism>
<dbReference type="GO" id="GO:0005789">
    <property type="term" value="C:endoplasmic reticulum membrane"/>
    <property type="evidence" value="ECO:0007669"/>
    <property type="project" value="InterPro"/>
</dbReference>
<evidence type="ECO:0000256" key="1">
    <source>
        <dbReference type="ARBA" id="ARBA00004370"/>
    </source>
</evidence>
<dbReference type="AlphaFoldDB" id="A0A8R1HMR9"/>
<keyword evidence="4" id="KW-1133">Transmembrane helix</keyword>
<keyword evidence="7" id="KW-1185">Reference proteome</keyword>
<dbReference type="GO" id="GO:0045048">
    <property type="term" value="P:protein insertion into ER membrane"/>
    <property type="evidence" value="ECO:0007669"/>
    <property type="project" value="InterPro"/>
</dbReference>
<accession>A0A8R1HMR9</accession>
<keyword evidence="3" id="KW-0812">Transmembrane</keyword>
<evidence type="ECO:0000256" key="2">
    <source>
        <dbReference type="ARBA" id="ARBA00009066"/>
    </source>
</evidence>
<evidence type="ECO:0008006" key="8">
    <source>
        <dbReference type="Google" id="ProtNLM"/>
    </source>
</evidence>
<evidence type="ECO:0000256" key="4">
    <source>
        <dbReference type="ARBA" id="ARBA00022989"/>
    </source>
</evidence>
<comment type="similarity">
    <text evidence="2">Belongs to the Asterix family.</text>
</comment>
<keyword evidence="5" id="KW-0472">Membrane</keyword>
<dbReference type="InterPro" id="IPR005351">
    <property type="entry name" value="ASTER"/>
</dbReference>
<dbReference type="Proteomes" id="UP000005237">
    <property type="component" value="Unassembled WGS sequence"/>
</dbReference>
<dbReference type="Pfam" id="PF03669">
    <property type="entry name" value="ASTER"/>
    <property type="match status" value="1"/>
</dbReference>
<comment type="subcellular location">
    <subcellularLocation>
        <location evidence="1">Membrane</location>
    </subcellularLocation>
</comment>
<dbReference type="PANTHER" id="PTHR13193">
    <property type="entry name" value="CGI-140"/>
    <property type="match status" value="1"/>
</dbReference>